<feature type="domain" description="Transglutaminase-like" evidence="1">
    <location>
        <begin position="111"/>
        <end position="166"/>
    </location>
</feature>
<dbReference type="Proteomes" id="UP000280696">
    <property type="component" value="Unassembled WGS sequence"/>
</dbReference>
<accession>A0A3A9AST0</accession>
<dbReference type="EMBL" id="RAYQ01000023">
    <property type="protein sequence ID" value="RKI89395.1"/>
    <property type="molecule type" value="Genomic_DNA"/>
</dbReference>
<protein>
    <submittedName>
        <fullName evidence="2">Transglutaminase domain-containing protein</fullName>
    </submittedName>
</protein>
<reference evidence="2 3" key="1">
    <citation type="submission" date="2018-09" db="EMBL/GenBank/DDBJ databases">
        <title>Murine metabolic-syndrome-specific gut microbial biobank.</title>
        <authorList>
            <person name="Liu C."/>
        </authorList>
    </citation>
    <scope>NUCLEOTIDE SEQUENCE [LARGE SCALE GENOMIC DNA]</scope>
    <source>
        <strain evidence="2 3">0.1xD8-82</strain>
    </source>
</reference>
<evidence type="ECO:0000259" key="1">
    <source>
        <dbReference type="Pfam" id="PF01841"/>
    </source>
</evidence>
<sequence>MEKNILEHYKKTGTYTYAGPYGDYFRSLPDEIPVLGRLVCSQVIHRVTLKEGNTNANETLLYGDMNCYPWHRMRCEDDVFLTAPALTAELFRLDERGFVKDRRVEDKLVVTCRYVSVLMSAILKAKGIPARSRAGFAPYFKEGVSMDHWINQYYSKEENRWITFDADGFYEEGGMPLSQYDIPFERFDWTAKAYLDVRRGKKSGKQYLYADGVGTCGIPALVRYLIYDFHALMNNELTYSFLPDYLDERLDKLTEDELQELDNLAELLLKPDRHFEMLCKIWEQERKYRILNSPLVGPNAHGTEFLNPHDVKKSCKM</sequence>
<dbReference type="Gene3D" id="3.10.620.30">
    <property type="match status" value="1"/>
</dbReference>
<dbReference type="RefSeq" id="WP_120471738.1">
    <property type="nucleotide sequence ID" value="NZ_CATAJS010000008.1"/>
</dbReference>
<name>A0A3A9AST0_9FIRM</name>
<evidence type="ECO:0000313" key="3">
    <source>
        <dbReference type="Proteomes" id="UP000280696"/>
    </source>
</evidence>
<dbReference type="InterPro" id="IPR002931">
    <property type="entry name" value="Transglutaminase-like"/>
</dbReference>
<dbReference type="SUPFAM" id="SSF54001">
    <property type="entry name" value="Cysteine proteinases"/>
    <property type="match status" value="1"/>
</dbReference>
<evidence type="ECO:0000313" key="2">
    <source>
        <dbReference type="EMBL" id="RKI89395.1"/>
    </source>
</evidence>
<dbReference type="OrthoDB" id="148799at2"/>
<proteinExistence type="predicted"/>
<gene>
    <name evidence="2" type="ORF">D7V94_18245</name>
</gene>
<dbReference type="Pfam" id="PF01841">
    <property type="entry name" value="Transglut_core"/>
    <property type="match status" value="1"/>
</dbReference>
<dbReference type="AlphaFoldDB" id="A0A3A9AST0"/>
<comment type="caution">
    <text evidence="2">The sequence shown here is derived from an EMBL/GenBank/DDBJ whole genome shotgun (WGS) entry which is preliminary data.</text>
</comment>
<keyword evidence="3" id="KW-1185">Reference proteome</keyword>
<organism evidence="2 3">
    <name type="scientific">Parablautia intestinalis</name>
    <dbReference type="NCBI Taxonomy" id="2320100"/>
    <lineage>
        <taxon>Bacteria</taxon>
        <taxon>Bacillati</taxon>
        <taxon>Bacillota</taxon>
        <taxon>Clostridia</taxon>
        <taxon>Lachnospirales</taxon>
        <taxon>Lachnospiraceae</taxon>
        <taxon>Parablautia</taxon>
    </lineage>
</organism>
<dbReference type="InterPro" id="IPR038765">
    <property type="entry name" value="Papain-like_cys_pep_sf"/>
</dbReference>